<feature type="compositionally biased region" description="Low complexity" evidence="9">
    <location>
        <begin position="295"/>
        <end position="314"/>
    </location>
</feature>
<evidence type="ECO:0000256" key="1">
    <source>
        <dbReference type="ARBA" id="ARBA00004123"/>
    </source>
</evidence>
<dbReference type="SMART" id="SM00355">
    <property type="entry name" value="ZnF_C2H2"/>
    <property type="match status" value="5"/>
</dbReference>
<evidence type="ECO:0000256" key="2">
    <source>
        <dbReference type="ARBA" id="ARBA00022723"/>
    </source>
</evidence>
<feature type="domain" description="C2H2-type" evidence="10">
    <location>
        <begin position="115"/>
        <end position="142"/>
    </location>
</feature>
<dbReference type="EMBL" id="OU015568">
    <property type="protein sequence ID" value="CAG5080453.1"/>
    <property type="molecule type" value="Genomic_DNA"/>
</dbReference>
<sequence>MIETRRQNTTAQSTEQDQIIYSHRGQEIKLGVAFENQDAYYTDAPQDHFTHPSDYIQVDQYSVPIENPPYSEFELQLGNNQDFGMINENHNQREHDSDNDIDGLADYNRGNTPVARCNECGLSFRSFSGLYHHQKTHEGQLFKCPEPECSKEYKTEHLLRRHLKVHRDHREGNLKCPHCEKTFCRADYLEIHIKRHLGQKDEKCPECGKGFVCKSDLIRHKLNVHSAFGRYQCPDCGKRLRSNTSLNRHRQSRLCIKAPMSVPYHPYTPAIHGLIDPESEEALRTSQSYSDIQDQHQVSQQHQHQAQHQVSQQQPTLTYDETVYPSATPTPSSGIFQTVIVENTLSPMNGGGNPTLNSTLEMTPQEEELSKRSPQNYETSLSFNESPDSTISADNSEMFIHHPSHVEPSTSQQNHLHDYSSIPTSYYSNQSHMGYADLQFVGNSNSVEHFFQSASVSNHLPHERSSADLTQNQMLPTI</sequence>
<proteinExistence type="predicted"/>
<protein>
    <submittedName>
        <fullName evidence="11">Oidioi.mRNA.OKI2018_I69.PAR.g9597.t1.cds</fullName>
    </submittedName>
</protein>
<evidence type="ECO:0000256" key="6">
    <source>
        <dbReference type="ARBA" id="ARBA00023163"/>
    </source>
</evidence>
<feature type="domain" description="C2H2-type" evidence="10">
    <location>
        <begin position="202"/>
        <end position="226"/>
    </location>
</feature>
<keyword evidence="7" id="KW-0539">Nucleus</keyword>
<dbReference type="Pfam" id="PF13894">
    <property type="entry name" value="zf-C2H2_4"/>
    <property type="match status" value="1"/>
</dbReference>
<dbReference type="InterPro" id="IPR036236">
    <property type="entry name" value="Znf_C2H2_sf"/>
</dbReference>
<dbReference type="InterPro" id="IPR013087">
    <property type="entry name" value="Znf_C2H2_type"/>
</dbReference>
<evidence type="ECO:0000256" key="8">
    <source>
        <dbReference type="PROSITE-ProRule" id="PRU00042"/>
    </source>
</evidence>
<keyword evidence="5" id="KW-0805">Transcription regulation</keyword>
<reference evidence="11 12" key="1">
    <citation type="submission" date="2021-04" db="EMBL/GenBank/DDBJ databases">
        <authorList>
            <person name="Bliznina A."/>
        </authorList>
    </citation>
    <scope>NUCLEOTIDE SEQUENCE [LARGE SCALE GENOMIC DNA]</scope>
</reference>
<feature type="compositionally biased region" description="Polar residues" evidence="9">
    <location>
        <begin position="372"/>
        <end position="389"/>
    </location>
</feature>
<dbReference type="Gene3D" id="3.30.160.60">
    <property type="entry name" value="Classic Zinc Finger"/>
    <property type="match status" value="3"/>
</dbReference>
<feature type="domain" description="C2H2-type" evidence="10">
    <location>
        <begin position="142"/>
        <end position="171"/>
    </location>
</feature>
<feature type="region of interest" description="Disordered" evidence="9">
    <location>
        <begin position="345"/>
        <end position="389"/>
    </location>
</feature>
<evidence type="ECO:0000256" key="4">
    <source>
        <dbReference type="ARBA" id="ARBA00022833"/>
    </source>
</evidence>
<dbReference type="PANTHER" id="PTHR46179:SF13">
    <property type="entry name" value="C2H2-TYPE DOMAIN-CONTAINING PROTEIN"/>
    <property type="match status" value="1"/>
</dbReference>
<organism evidence="11 12">
    <name type="scientific">Oikopleura dioica</name>
    <name type="common">Tunicate</name>
    <dbReference type="NCBI Taxonomy" id="34765"/>
    <lineage>
        <taxon>Eukaryota</taxon>
        <taxon>Metazoa</taxon>
        <taxon>Chordata</taxon>
        <taxon>Tunicata</taxon>
        <taxon>Appendicularia</taxon>
        <taxon>Copelata</taxon>
        <taxon>Oikopleuridae</taxon>
        <taxon>Oikopleura</taxon>
    </lineage>
</organism>
<keyword evidence="12" id="KW-1185">Reference proteome</keyword>
<dbReference type="SUPFAM" id="SSF57667">
    <property type="entry name" value="beta-beta-alpha zinc fingers"/>
    <property type="match status" value="2"/>
</dbReference>
<dbReference type="PROSITE" id="PS00028">
    <property type="entry name" value="ZINC_FINGER_C2H2_1"/>
    <property type="match status" value="4"/>
</dbReference>
<keyword evidence="2" id="KW-0479">Metal-binding</keyword>
<evidence type="ECO:0000313" key="11">
    <source>
        <dbReference type="EMBL" id="CAG5080453.1"/>
    </source>
</evidence>
<keyword evidence="3 8" id="KW-0863">Zinc-finger</keyword>
<evidence type="ECO:0000256" key="3">
    <source>
        <dbReference type="ARBA" id="ARBA00022771"/>
    </source>
</evidence>
<dbReference type="Pfam" id="PF00096">
    <property type="entry name" value="zf-C2H2"/>
    <property type="match status" value="4"/>
</dbReference>
<feature type="domain" description="C2H2-type" evidence="10">
    <location>
        <begin position="231"/>
        <end position="258"/>
    </location>
</feature>
<feature type="domain" description="C2H2-type" evidence="10">
    <location>
        <begin position="174"/>
        <end position="201"/>
    </location>
</feature>
<name>A0ABN7RRT5_OIKDI</name>
<evidence type="ECO:0000256" key="5">
    <source>
        <dbReference type="ARBA" id="ARBA00023015"/>
    </source>
</evidence>
<feature type="region of interest" description="Disordered" evidence="9">
    <location>
        <begin position="284"/>
        <end position="315"/>
    </location>
</feature>
<keyword evidence="4" id="KW-0862">Zinc</keyword>
<keyword evidence="6" id="KW-0804">Transcription</keyword>
<evidence type="ECO:0000313" key="12">
    <source>
        <dbReference type="Proteomes" id="UP001158576"/>
    </source>
</evidence>
<evidence type="ECO:0000256" key="7">
    <source>
        <dbReference type="ARBA" id="ARBA00023242"/>
    </source>
</evidence>
<evidence type="ECO:0000256" key="9">
    <source>
        <dbReference type="SAM" id="MobiDB-lite"/>
    </source>
</evidence>
<accession>A0ABN7RRT5</accession>
<gene>
    <name evidence="11" type="ORF">OKIOD_LOCUS1155</name>
</gene>
<dbReference type="InterPro" id="IPR051061">
    <property type="entry name" value="Zinc_finger_trans_reg"/>
</dbReference>
<dbReference type="PROSITE" id="PS50157">
    <property type="entry name" value="ZINC_FINGER_C2H2_2"/>
    <property type="match status" value="5"/>
</dbReference>
<evidence type="ECO:0000259" key="10">
    <source>
        <dbReference type="PROSITE" id="PS50157"/>
    </source>
</evidence>
<dbReference type="PANTHER" id="PTHR46179">
    <property type="entry name" value="ZINC FINGER PROTEIN"/>
    <property type="match status" value="1"/>
</dbReference>
<dbReference type="Proteomes" id="UP001158576">
    <property type="component" value="Chromosome PAR"/>
</dbReference>
<comment type="subcellular location">
    <subcellularLocation>
        <location evidence="1">Nucleus</location>
    </subcellularLocation>
</comment>